<proteinExistence type="predicted"/>
<dbReference type="KEGG" id="elj:ELUMI_v1c05210"/>
<dbReference type="AlphaFoldDB" id="A0A2K8NTR7"/>
<keyword evidence="2" id="KW-0812">Transmembrane</keyword>
<dbReference type="RefSeq" id="WP_025734671.1">
    <property type="nucleotide sequence ID" value="NZ_CP024963.1"/>
</dbReference>
<feature type="transmembrane region" description="Helical" evidence="2">
    <location>
        <begin position="60"/>
        <end position="85"/>
    </location>
</feature>
<keyword evidence="2" id="KW-1133">Transmembrane helix</keyword>
<protein>
    <submittedName>
        <fullName evidence="3">Uncharacterized protein</fullName>
    </submittedName>
</protein>
<keyword evidence="1" id="KW-0175">Coiled coil</keyword>
<feature type="transmembrane region" description="Helical" evidence="2">
    <location>
        <begin position="91"/>
        <end position="111"/>
    </location>
</feature>
<feature type="coiled-coil region" evidence="1">
    <location>
        <begin position="6"/>
        <end position="49"/>
    </location>
</feature>
<sequence length="139" mass="16346">MSKKLNSNLLELKTKHKVELKELQIKSKIKRLKQKINDENNKNKKLKTIVLESKKRKQNFLWWGLFGIAILLAMVSLGLQIYGAITQPHWIMFLCFLIDFFMGILLGILLIETMKFTDENNQEINELIKLLKEQDSEVE</sequence>
<evidence type="ECO:0000256" key="1">
    <source>
        <dbReference type="SAM" id="Coils"/>
    </source>
</evidence>
<accession>A0A2K8NTR7</accession>
<dbReference type="Proteomes" id="UP000232063">
    <property type="component" value="Chromosome"/>
</dbReference>
<keyword evidence="2" id="KW-0472">Membrane</keyword>
<gene>
    <name evidence="3" type="ORF">ELUMI_v1c05210</name>
</gene>
<organism evidence="3 4">
    <name type="scientific">Williamsoniiplasma luminosum</name>
    <dbReference type="NCBI Taxonomy" id="214888"/>
    <lineage>
        <taxon>Bacteria</taxon>
        <taxon>Bacillati</taxon>
        <taxon>Mycoplasmatota</taxon>
        <taxon>Mollicutes</taxon>
        <taxon>Entomoplasmatales</taxon>
        <taxon>Williamsoniiplasma</taxon>
    </lineage>
</organism>
<evidence type="ECO:0000313" key="4">
    <source>
        <dbReference type="Proteomes" id="UP000232063"/>
    </source>
</evidence>
<evidence type="ECO:0000313" key="3">
    <source>
        <dbReference type="EMBL" id="ATZ17245.1"/>
    </source>
</evidence>
<keyword evidence="4" id="KW-1185">Reference proteome</keyword>
<dbReference type="EMBL" id="CP024963">
    <property type="protein sequence ID" value="ATZ17245.1"/>
    <property type="molecule type" value="Genomic_DNA"/>
</dbReference>
<reference evidence="3 4" key="1">
    <citation type="submission" date="2017-11" db="EMBL/GenBank/DDBJ databases">
        <title>Genome sequence of Entomoplasma luminosum PIMN-1 (ATCC 49195).</title>
        <authorList>
            <person name="Lo W.-S."/>
            <person name="Gasparich G.E."/>
            <person name="Kuo C.-H."/>
        </authorList>
    </citation>
    <scope>NUCLEOTIDE SEQUENCE [LARGE SCALE GENOMIC DNA]</scope>
    <source>
        <strain evidence="3 4">PIMN-1</strain>
    </source>
</reference>
<evidence type="ECO:0000256" key="2">
    <source>
        <dbReference type="SAM" id="Phobius"/>
    </source>
</evidence>
<name>A0A2K8NTR7_9MOLU</name>